<proteinExistence type="predicted"/>
<organism evidence="3 4">
    <name type="scientific">Clostridium sardiniense</name>
    <name type="common">Clostridium absonum</name>
    <dbReference type="NCBI Taxonomy" id="29369"/>
    <lineage>
        <taxon>Bacteria</taxon>
        <taxon>Bacillati</taxon>
        <taxon>Bacillota</taxon>
        <taxon>Clostridia</taxon>
        <taxon>Eubacteriales</taxon>
        <taxon>Clostridiaceae</taxon>
        <taxon>Clostridium</taxon>
    </lineage>
</organism>
<keyword evidence="2" id="KW-0472">Membrane</keyword>
<dbReference type="PANTHER" id="PTHR35792">
    <property type="entry name" value="GENERAL STRESS PROTEIN"/>
    <property type="match status" value="1"/>
</dbReference>
<dbReference type="InterPro" id="IPR024623">
    <property type="entry name" value="YtxH"/>
</dbReference>
<sequence>MSLSTLIEQKRKAKIRQAQKKTAKTLVAGVTVGAIAGAVSGVLLAPKSGKETIKDIKGTAKDVNDKVRAHATKATANCKNNILDAKSKIKDYLNSKNQATEVESTLPNEKEVEEVVDEKVESVEENK</sequence>
<dbReference type="InterPro" id="IPR052928">
    <property type="entry name" value="Desiccation-related_membrane"/>
</dbReference>
<keyword evidence="4" id="KW-1185">Reference proteome</keyword>
<dbReference type="RefSeq" id="WP_221860171.1">
    <property type="nucleotide sequence ID" value="NZ_JAIKTU010000004.1"/>
</dbReference>
<dbReference type="EMBL" id="JAIKTU010000004">
    <property type="protein sequence ID" value="MBY0755146.1"/>
    <property type="molecule type" value="Genomic_DNA"/>
</dbReference>
<evidence type="ECO:0000256" key="2">
    <source>
        <dbReference type="SAM" id="Phobius"/>
    </source>
</evidence>
<evidence type="ECO:0000313" key="4">
    <source>
        <dbReference type="Proteomes" id="UP001299068"/>
    </source>
</evidence>
<comment type="caution">
    <text evidence="3">The sequence shown here is derived from an EMBL/GenBank/DDBJ whole genome shotgun (WGS) entry which is preliminary data.</text>
</comment>
<dbReference type="PANTHER" id="PTHR35792:SF2">
    <property type="entry name" value="GENERAL STRESS PROTEIN"/>
    <property type="match status" value="1"/>
</dbReference>
<evidence type="ECO:0000313" key="3">
    <source>
        <dbReference type="EMBL" id="MBY0755146.1"/>
    </source>
</evidence>
<dbReference type="Proteomes" id="UP001299068">
    <property type="component" value="Unassembled WGS sequence"/>
</dbReference>
<feature type="transmembrane region" description="Helical" evidence="2">
    <location>
        <begin position="21"/>
        <end position="45"/>
    </location>
</feature>
<protein>
    <submittedName>
        <fullName evidence="3">YtxH domain-containing protein</fullName>
    </submittedName>
</protein>
<evidence type="ECO:0000256" key="1">
    <source>
        <dbReference type="SAM" id="MobiDB-lite"/>
    </source>
</evidence>
<keyword evidence="2" id="KW-0812">Transmembrane</keyword>
<feature type="compositionally biased region" description="Basic and acidic residues" evidence="1">
    <location>
        <begin position="117"/>
        <end position="127"/>
    </location>
</feature>
<keyword evidence="2" id="KW-1133">Transmembrane helix</keyword>
<dbReference type="Pfam" id="PF12732">
    <property type="entry name" value="YtxH"/>
    <property type="match status" value="1"/>
</dbReference>
<gene>
    <name evidence="3" type="ORF">K5V21_06730</name>
</gene>
<accession>A0ABS7KWF2</accession>
<name>A0ABS7KWF2_CLOSR</name>
<feature type="region of interest" description="Disordered" evidence="1">
    <location>
        <begin position="99"/>
        <end position="127"/>
    </location>
</feature>
<reference evidence="3 4" key="1">
    <citation type="journal article" date="2021" name="Cell Host Microbe">
        <title>in vivo commensal control of Clostridioides difficile virulence.</title>
        <authorList>
            <person name="Girinathan B.P."/>
            <person name="Dibenedetto N."/>
            <person name="Worley J.N."/>
            <person name="Peltier J."/>
            <person name="Arrieta-Ortiz M.L."/>
            <person name="Rupa Christinal Immanuel S."/>
            <person name="Lavin R."/>
            <person name="Delaney M.L."/>
            <person name="Cummins C."/>
            <person name="Hoffmann M."/>
            <person name="Luo Y."/>
            <person name="Gonzalez-Escalona N."/>
            <person name="Allard M."/>
            <person name="Onderdonk A.B."/>
            <person name="Gerber G.K."/>
            <person name="Sonenshein A.L."/>
            <person name="Baliga N."/>
            <person name="Dupuy B."/>
            <person name="Bry L."/>
        </authorList>
    </citation>
    <scope>NUCLEOTIDE SEQUENCE [LARGE SCALE GENOMIC DNA]</scope>
    <source>
        <strain evidence="3 4">DSM 599</strain>
    </source>
</reference>